<dbReference type="SUPFAM" id="SSF55874">
    <property type="entry name" value="ATPase domain of HSP90 chaperone/DNA topoisomerase II/histidine kinase"/>
    <property type="match status" value="1"/>
</dbReference>
<dbReference type="InterPro" id="IPR003594">
    <property type="entry name" value="HATPase_dom"/>
</dbReference>
<dbReference type="SUPFAM" id="SSF48452">
    <property type="entry name" value="TPR-like"/>
    <property type="match status" value="2"/>
</dbReference>
<evidence type="ECO:0000256" key="8">
    <source>
        <dbReference type="SAM" id="Phobius"/>
    </source>
</evidence>
<feature type="transmembrane region" description="Helical" evidence="8">
    <location>
        <begin position="485"/>
        <end position="506"/>
    </location>
</feature>
<evidence type="ECO:0000256" key="3">
    <source>
        <dbReference type="ARBA" id="ARBA00022553"/>
    </source>
</evidence>
<keyword evidence="9" id="KW-0732">Signal</keyword>
<dbReference type="EMBL" id="QKTW01000017">
    <property type="protein sequence ID" value="PZF72713.1"/>
    <property type="molecule type" value="Genomic_DNA"/>
</dbReference>
<accession>A0A2W2BXY5</accession>
<evidence type="ECO:0000256" key="1">
    <source>
        <dbReference type="ARBA" id="ARBA00000085"/>
    </source>
</evidence>
<feature type="chain" id="PRO_5015856957" description="histidine kinase" evidence="9">
    <location>
        <begin position="20"/>
        <end position="745"/>
    </location>
</feature>
<dbReference type="GO" id="GO:0004673">
    <property type="term" value="F:protein histidine kinase activity"/>
    <property type="evidence" value="ECO:0007669"/>
    <property type="project" value="UniProtKB-EC"/>
</dbReference>
<dbReference type="PROSITE" id="PS50109">
    <property type="entry name" value="HIS_KIN"/>
    <property type="match status" value="1"/>
</dbReference>
<dbReference type="EC" id="2.7.13.3" evidence="2"/>
<dbReference type="Gene3D" id="3.30.450.20">
    <property type="entry name" value="PAS domain"/>
    <property type="match status" value="1"/>
</dbReference>
<dbReference type="InterPro" id="IPR005467">
    <property type="entry name" value="His_kinase_dom"/>
</dbReference>
<keyword evidence="12" id="KW-1185">Reference proteome</keyword>
<evidence type="ECO:0000256" key="4">
    <source>
        <dbReference type="ARBA" id="ARBA00022679"/>
    </source>
</evidence>
<evidence type="ECO:0000256" key="9">
    <source>
        <dbReference type="SAM" id="SignalP"/>
    </source>
</evidence>
<dbReference type="RefSeq" id="WP_110999304.1">
    <property type="nucleotide sequence ID" value="NZ_QKTW01000017.1"/>
</dbReference>
<keyword evidence="4" id="KW-0808">Transferase</keyword>
<evidence type="ECO:0000313" key="11">
    <source>
        <dbReference type="EMBL" id="PZF72713.1"/>
    </source>
</evidence>
<dbReference type="SMART" id="SM00387">
    <property type="entry name" value="HATPase_c"/>
    <property type="match status" value="1"/>
</dbReference>
<comment type="catalytic activity">
    <reaction evidence="1">
        <text>ATP + protein L-histidine = ADP + protein N-phospho-L-histidine.</text>
        <dbReference type="EC" id="2.7.13.3"/>
    </reaction>
</comment>
<reference evidence="11 12" key="1">
    <citation type="submission" date="2018-06" db="EMBL/GenBank/DDBJ databases">
        <title>Mucibacter soli gen. nov., sp. nov., a new member of the family Chitinophagaceae producing mucin.</title>
        <authorList>
            <person name="Kim M.-K."/>
            <person name="Park S."/>
            <person name="Kim T.-S."/>
            <person name="Joung Y."/>
            <person name="Han J.-H."/>
            <person name="Kim S.B."/>
        </authorList>
    </citation>
    <scope>NUCLEOTIDE SEQUENCE [LARGE SCALE GENOMIC DNA]</scope>
    <source>
        <strain evidence="11 12">R1-15</strain>
    </source>
</reference>
<name>A0A2W2BXY5_9BACT</name>
<keyword evidence="6" id="KW-0418">Kinase</keyword>
<dbReference type="Proteomes" id="UP000248745">
    <property type="component" value="Unassembled WGS sequence"/>
</dbReference>
<gene>
    <name evidence="11" type="ORF">DN068_12675</name>
</gene>
<dbReference type="AlphaFoldDB" id="A0A2W2BXY5"/>
<keyword evidence="8" id="KW-0472">Membrane</keyword>
<evidence type="ECO:0000256" key="2">
    <source>
        <dbReference type="ARBA" id="ARBA00012438"/>
    </source>
</evidence>
<feature type="signal peptide" evidence="9">
    <location>
        <begin position="1"/>
        <end position="19"/>
    </location>
</feature>
<dbReference type="Gene3D" id="1.25.40.10">
    <property type="entry name" value="Tetratricopeptide repeat domain"/>
    <property type="match status" value="1"/>
</dbReference>
<evidence type="ECO:0000256" key="7">
    <source>
        <dbReference type="ARBA" id="ARBA00022840"/>
    </source>
</evidence>
<evidence type="ECO:0000259" key="10">
    <source>
        <dbReference type="PROSITE" id="PS50109"/>
    </source>
</evidence>
<keyword evidence="3" id="KW-0597">Phosphoprotein</keyword>
<keyword evidence="7" id="KW-0067">ATP-binding</keyword>
<dbReference type="InterPro" id="IPR036890">
    <property type="entry name" value="HATPase_C_sf"/>
</dbReference>
<dbReference type="Gene3D" id="3.30.565.10">
    <property type="entry name" value="Histidine kinase-like ATPase, C-terminal domain"/>
    <property type="match status" value="1"/>
</dbReference>
<protein>
    <recommendedName>
        <fullName evidence="2">histidine kinase</fullName>
        <ecNumber evidence="2">2.7.13.3</ecNumber>
    </recommendedName>
</protein>
<dbReference type="Pfam" id="PF13424">
    <property type="entry name" value="TPR_12"/>
    <property type="match status" value="1"/>
</dbReference>
<dbReference type="OrthoDB" id="1223659at2"/>
<proteinExistence type="predicted"/>
<feature type="domain" description="Histidine kinase" evidence="10">
    <location>
        <begin position="638"/>
        <end position="730"/>
    </location>
</feature>
<sequence length="745" mass="83801">MNKFLAVVVFICAFASAQAQNQRTVDSLLDAAKHANSDTARINLLLGLAKIYIVKEGDVAADLNVAAGYMAQAEQINAKVRSADATGYITLVSSYFEKDKSNGAQSKALAEKALQQLAANGTKLHLGEAYYAVADYYNVQDESEADKRIQLTQLGIKAYKDAGDIQNEAYGYQLLGGLYSMPAECLAALKRSLSLYQSIHYRQLQEVYMLMGDCYAAESNYTQALDYDLQALKTAEAAGDSTMLFSQINNHIAIVYDHLKDYPNSIIYYRKALPVAIKYKDKAAIFLITTNIVDAYLKTNRPEEARQLLTEVRSRFPVPSDYLNRYRNAAAFMNVYIALKQYDSAKIYSQQLLNLVNDKSSPANEYMRSDIYIYLIKYYLAVKDFAPARALLVKNDELVRTTKSLTRLRTSNGLWFSLDTLTGNYKSAVAHLMKYKEINDSLFTESKSKQLGQLQVQYETEKKEEKIRQLNQQAMLEKANLRQALLIKNITVAGIILVLIIAGMVLRQSIQRKRNNGIITQKNQQLNDMLIEKEWLLKEVHHRVKNNLHMVICLLESQAYYLEDDALKAIENTQHRIYAMSLIHQKLYQSDDVKTIDMALYLNEFVHHLTESFGAPAHIHTRLNVASLKLDVSQAIPLGLLINEAMTNAYKYAFPEGKQGEIYLELQPDGANIRMVVADNGVGMGHHIADEDADSLGLELIKGLAKDINGNVYFDSSEGTKITVIFNKAPFRKTAQTAIQDSITT</sequence>
<dbReference type="Pfam" id="PF13581">
    <property type="entry name" value="HATPase_c_2"/>
    <property type="match status" value="1"/>
</dbReference>
<dbReference type="Pfam" id="PF07568">
    <property type="entry name" value="HisKA_2"/>
    <property type="match status" value="1"/>
</dbReference>
<dbReference type="InterPro" id="IPR011990">
    <property type="entry name" value="TPR-like_helical_dom_sf"/>
</dbReference>
<evidence type="ECO:0000313" key="12">
    <source>
        <dbReference type="Proteomes" id="UP000248745"/>
    </source>
</evidence>
<dbReference type="PANTHER" id="PTHR41523:SF8">
    <property type="entry name" value="ETHYLENE RESPONSE SENSOR PROTEIN"/>
    <property type="match status" value="1"/>
</dbReference>
<dbReference type="PANTHER" id="PTHR41523">
    <property type="entry name" value="TWO-COMPONENT SYSTEM SENSOR PROTEIN"/>
    <property type="match status" value="1"/>
</dbReference>
<dbReference type="InterPro" id="IPR011495">
    <property type="entry name" value="Sig_transdc_His_kin_sub2_dim/P"/>
</dbReference>
<comment type="caution">
    <text evidence="11">The sequence shown here is derived from an EMBL/GenBank/DDBJ whole genome shotgun (WGS) entry which is preliminary data.</text>
</comment>
<evidence type="ECO:0000256" key="5">
    <source>
        <dbReference type="ARBA" id="ARBA00022741"/>
    </source>
</evidence>
<keyword evidence="5" id="KW-0547">Nucleotide-binding</keyword>
<dbReference type="GO" id="GO:0005524">
    <property type="term" value="F:ATP binding"/>
    <property type="evidence" value="ECO:0007669"/>
    <property type="project" value="UniProtKB-KW"/>
</dbReference>
<evidence type="ECO:0000256" key="6">
    <source>
        <dbReference type="ARBA" id="ARBA00022777"/>
    </source>
</evidence>
<organism evidence="11 12">
    <name type="scientific">Taibaiella soli</name>
    <dbReference type="NCBI Taxonomy" id="1649169"/>
    <lineage>
        <taxon>Bacteria</taxon>
        <taxon>Pseudomonadati</taxon>
        <taxon>Bacteroidota</taxon>
        <taxon>Chitinophagia</taxon>
        <taxon>Chitinophagales</taxon>
        <taxon>Chitinophagaceae</taxon>
        <taxon>Taibaiella</taxon>
    </lineage>
</organism>
<keyword evidence="8" id="KW-1133">Transmembrane helix</keyword>
<keyword evidence="8" id="KW-0812">Transmembrane</keyword>